<dbReference type="Proteomes" id="UP000252558">
    <property type="component" value="Unassembled WGS sequence"/>
</dbReference>
<dbReference type="InterPro" id="IPR029063">
    <property type="entry name" value="SAM-dependent_MTases_sf"/>
</dbReference>
<dbReference type="EMBL" id="QPID01000001">
    <property type="protein sequence ID" value="RCU52613.1"/>
    <property type="molecule type" value="Genomic_DNA"/>
</dbReference>
<keyword evidence="5 7" id="KW-0949">S-adenosyl-L-methionine</keyword>
<evidence type="ECO:0000256" key="1">
    <source>
        <dbReference type="ARBA" id="ARBA00007494"/>
    </source>
</evidence>
<evidence type="ECO:0000256" key="3">
    <source>
        <dbReference type="ARBA" id="ARBA00022603"/>
    </source>
</evidence>
<dbReference type="SUPFAM" id="SSF53335">
    <property type="entry name" value="S-adenosyl-L-methionine-dependent methyltransferases"/>
    <property type="match status" value="1"/>
</dbReference>
<dbReference type="InterPro" id="IPR018314">
    <property type="entry name" value="RsmB/NOL1/NOP2-like_CS"/>
</dbReference>
<reference evidence="9 10" key="1">
    <citation type="submission" date="2018-07" db="EMBL/GenBank/DDBJ databases">
        <title>Corallincola holothuriorum sp. nov., a new facultative anaerobe isolated from sea cucumber Apostichopus japonicus.</title>
        <authorList>
            <person name="Xia H."/>
        </authorList>
    </citation>
    <scope>NUCLEOTIDE SEQUENCE [LARGE SCALE GENOMIC DNA]</scope>
    <source>
        <strain evidence="9 10">C4</strain>
    </source>
</reference>
<sequence>MKTPTTLPTDFLEKVKEILPPEEMKAFLEATLRPLRKSVRFNRLKTNHDDDQCIADRHAWTMKSIPWCRDGYWIDHDNEAPLGNVAEHMNGQFYIQEASSMLPPMALAYAVGERPFEQVLDMAAAPGSKTTQLAAIMSNKGVLVANEYSGSRIKGLYSNLVRCGVKNGALTHYDGRVFGEYLPQMFDAILLDAPCSGEGTIRKDPDAFKNWSEESVVELSDTQKALMESAFKALKPGGTLIYSTCTLNHQENQQVCEHLLNTYRDAIDVIPLNELFDGAEIAATPEGYLHIWPHHYDSEGFFVSAFRKHGECPKKLLAPREMPAKFPFHRPSRKQQAEIQTEITAQYECSLDGHSLWQRDREIWLFPDALLPMIPKMKFDRLGIKVGEQHRKELRISHEFAIAFGSTAINKHELSPPEAEAYFMGKDIENRSQAKRGDIICTYRGTPIGLARVTGSRLKNKLPRELVRDQGLTFK</sequence>
<dbReference type="InterPro" id="IPR023267">
    <property type="entry name" value="RCMT"/>
</dbReference>
<dbReference type="InterPro" id="IPR031341">
    <property type="entry name" value="Methyltr_RsmF_N"/>
</dbReference>
<dbReference type="NCBIfam" id="TIGR00446">
    <property type="entry name" value="nop2p"/>
    <property type="match status" value="1"/>
</dbReference>
<dbReference type="InterPro" id="IPR048457">
    <property type="entry name" value="YebU_pre-PUA_dom"/>
</dbReference>
<dbReference type="InterPro" id="IPR049560">
    <property type="entry name" value="MeTrfase_RsmB-F_NOP2_cat"/>
</dbReference>
<dbReference type="Gene3D" id="3.10.450.720">
    <property type="match status" value="1"/>
</dbReference>
<dbReference type="GO" id="GO:0009383">
    <property type="term" value="F:rRNA (cytosine-C5-)-methyltransferase activity"/>
    <property type="evidence" value="ECO:0007669"/>
    <property type="project" value="TreeGrafter"/>
</dbReference>
<dbReference type="PROSITE" id="PS01153">
    <property type="entry name" value="NOL1_NOP2_SUN"/>
    <property type="match status" value="1"/>
</dbReference>
<dbReference type="PANTHER" id="PTHR22807:SF30">
    <property type="entry name" value="28S RRNA (CYTOSINE(4447)-C(5))-METHYLTRANSFERASE-RELATED"/>
    <property type="match status" value="1"/>
</dbReference>
<evidence type="ECO:0000313" key="10">
    <source>
        <dbReference type="Proteomes" id="UP000252558"/>
    </source>
</evidence>
<evidence type="ECO:0000256" key="7">
    <source>
        <dbReference type="PROSITE-ProRule" id="PRU01023"/>
    </source>
</evidence>
<keyword evidence="3 7" id="KW-0489">Methyltransferase</keyword>
<dbReference type="OrthoDB" id="9810297at2"/>
<evidence type="ECO:0000256" key="4">
    <source>
        <dbReference type="ARBA" id="ARBA00022679"/>
    </source>
</evidence>
<evidence type="ECO:0000313" key="9">
    <source>
        <dbReference type="EMBL" id="RCU52613.1"/>
    </source>
</evidence>
<keyword evidence="4 7" id="KW-0808">Transferase</keyword>
<dbReference type="Gene3D" id="3.40.50.150">
    <property type="entry name" value="Vaccinia Virus protein VP39"/>
    <property type="match status" value="1"/>
</dbReference>
<dbReference type="Pfam" id="PF13636">
    <property type="entry name" value="Methyltranf_PUA"/>
    <property type="match status" value="1"/>
</dbReference>
<dbReference type="CDD" id="cd02440">
    <property type="entry name" value="AdoMet_MTases"/>
    <property type="match status" value="1"/>
</dbReference>
<dbReference type="PRINTS" id="PR02008">
    <property type="entry name" value="RCMTFAMILY"/>
</dbReference>
<feature type="binding site" evidence="7">
    <location>
        <position position="174"/>
    </location>
    <ligand>
        <name>S-adenosyl-L-methionine</name>
        <dbReference type="ChEBI" id="CHEBI:59789"/>
    </ligand>
</feature>
<dbReference type="PANTHER" id="PTHR22807">
    <property type="entry name" value="NOP2 YEAST -RELATED NOL1/NOP2/FMU SUN DOMAIN-CONTAINING"/>
    <property type="match status" value="1"/>
</dbReference>
<feature type="binding site" evidence="7">
    <location>
        <position position="192"/>
    </location>
    <ligand>
        <name>S-adenosyl-L-methionine</name>
        <dbReference type="ChEBI" id="CHEBI:59789"/>
    </ligand>
</feature>
<gene>
    <name evidence="9" type="ORF">DU002_01180</name>
</gene>
<feature type="active site" description="Nucleophile" evidence="7">
    <location>
        <position position="245"/>
    </location>
</feature>
<proteinExistence type="inferred from homology"/>
<dbReference type="Pfam" id="PF17125">
    <property type="entry name" value="Methyltr_RsmF_N"/>
    <property type="match status" value="1"/>
</dbReference>
<name>A0A368NRQ2_9GAMM</name>
<feature type="binding site" evidence="7">
    <location>
        <begin position="123"/>
        <end position="129"/>
    </location>
    <ligand>
        <name>S-adenosyl-L-methionine</name>
        <dbReference type="ChEBI" id="CHEBI:59789"/>
    </ligand>
</feature>
<dbReference type="AlphaFoldDB" id="A0A368NRQ2"/>
<feature type="binding site" evidence="7">
    <location>
        <position position="147"/>
    </location>
    <ligand>
        <name>S-adenosyl-L-methionine</name>
        <dbReference type="ChEBI" id="CHEBI:59789"/>
    </ligand>
</feature>
<keyword evidence="10" id="KW-1185">Reference proteome</keyword>
<dbReference type="GO" id="GO:0070475">
    <property type="term" value="P:rRNA base methylation"/>
    <property type="evidence" value="ECO:0007669"/>
    <property type="project" value="TreeGrafter"/>
</dbReference>
<dbReference type="PROSITE" id="PS51686">
    <property type="entry name" value="SAM_MT_RSMB_NOP"/>
    <property type="match status" value="1"/>
</dbReference>
<evidence type="ECO:0000256" key="5">
    <source>
        <dbReference type="ARBA" id="ARBA00022691"/>
    </source>
</evidence>
<dbReference type="InterPro" id="IPR027391">
    <property type="entry name" value="Nol1_Nop2_Fmu_2"/>
</dbReference>
<dbReference type="Pfam" id="PF21150">
    <property type="entry name" value="YebU_pre-PUA_dom"/>
    <property type="match status" value="1"/>
</dbReference>
<dbReference type="InterPro" id="IPR001678">
    <property type="entry name" value="MeTrfase_RsmB-F_NOP2_dom"/>
</dbReference>
<dbReference type="GO" id="GO:0003723">
    <property type="term" value="F:RNA binding"/>
    <property type="evidence" value="ECO:0007669"/>
    <property type="project" value="UniProtKB-UniRule"/>
</dbReference>
<dbReference type="Pfam" id="PF01189">
    <property type="entry name" value="Methyltr_RsmB-F"/>
    <property type="match status" value="1"/>
</dbReference>
<comment type="caution">
    <text evidence="9">The sequence shown here is derived from an EMBL/GenBank/DDBJ whole genome shotgun (WGS) entry which is preliminary data.</text>
</comment>
<evidence type="ECO:0000256" key="2">
    <source>
        <dbReference type="ARBA" id="ARBA00022490"/>
    </source>
</evidence>
<dbReference type="InterPro" id="IPR011023">
    <property type="entry name" value="Nop2p"/>
</dbReference>
<evidence type="ECO:0000256" key="6">
    <source>
        <dbReference type="ARBA" id="ARBA00022884"/>
    </source>
</evidence>
<dbReference type="RefSeq" id="WP_114336521.1">
    <property type="nucleotide sequence ID" value="NZ_QPID01000001.1"/>
</dbReference>
<comment type="similarity">
    <text evidence="1 7">Belongs to the class I-like SAM-binding methyltransferase superfamily. RsmB/NOP family.</text>
</comment>
<organism evidence="9 10">
    <name type="scientific">Corallincola holothuriorum</name>
    <dbReference type="NCBI Taxonomy" id="2282215"/>
    <lineage>
        <taxon>Bacteria</taxon>
        <taxon>Pseudomonadati</taxon>
        <taxon>Pseudomonadota</taxon>
        <taxon>Gammaproteobacteria</taxon>
        <taxon>Alteromonadales</taxon>
        <taxon>Psychromonadaceae</taxon>
        <taxon>Corallincola</taxon>
    </lineage>
</organism>
<accession>A0A368NRQ2</accession>
<keyword evidence="6 7" id="KW-0694">RNA-binding</keyword>
<keyword evidence="2" id="KW-0963">Cytoplasm</keyword>
<feature type="domain" description="SAM-dependent MTase RsmB/NOP-type" evidence="8">
    <location>
        <begin position="27"/>
        <end position="309"/>
    </location>
</feature>
<evidence type="ECO:0000259" key="8">
    <source>
        <dbReference type="PROSITE" id="PS51686"/>
    </source>
</evidence>
<protein>
    <submittedName>
        <fullName evidence="9">16S rRNA (Cytosine(1407)-C(5))-methyltransferase RsmF</fullName>
    </submittedName>
</protein>
<dbReference type="NCBIfam" id="NF008898">
    <property type="entry name" value="PRK11933.1"/>
    <property type="match status" value="1"/>
</dbReference>